<keyword evidence="2" id="KW-1185">Reference proteome</keyword>
<sequence>MNRNQQTKMTMKNTDEKTCKQVSEIQDNIKFADEAIGLIRTSLPDLQDAAHALCHASGDLHHDASMVHYAINLLSAVAVPSINRHKAHIAAMLTMCVSGYRATDGMPIMAVGLKREGVTQVAVDDMGIPIYRFDSDMARHQQKTGELPDKSSPGA</sequence>
<gene>
    <name evidence="1" type="ORF">PYTT_1355</name>
</gene>
<dbReference type="STRING" id="1679444.PYTT_1355"/>
<accession>A0A1C7P9R1</accession>
<evidence type="ECO:0000313" key="1">
    <source>
        <dbReference type="EMBL" id="SEH87223.1"/>
    </source>
</evidence>
<dbReference type="KEGG" id="agl:PYTT_1355"/>
<dbReference type="RefSeq" id="WP_067777552.1">
    <property type="nucleotide sequence ID" value="NZ_LIGX01000038.1"/>
</dbReference>
<dbReference type="EMBL" id="LT629973">
    <property type="protein sequence ID" value="SEH87223.1"/>
    <property type="molecule type" value="Genomic_DNA"/>
</dbReference>
<name>A0A1C7P9R1_9BACT</name>
<dbReference type="AlphaFoldDB" id="A0A1C7P9R1"/>
<dbReference type="Proteomes" id="UP000176204">
    <property type="component" value="Chromosome I"/>
</dbReference>
<evidence type="ECO:0000313" key="2">
    <source>
        <dbReference type="Proteomes" id="UP000176204"/>
    </source>
</evidence>
<reference evidence="2" key="1">
    <citation type="submission" date="2016-09" db="EMBL/GenBank/DDBJ databases">
        <authorList>
            <person name="Koehorst J."/>
        </authorList>
    </citation>
    <scope>NUCLEOTIDE SEQUENCE [LARGE SCALE GENOMIC DNA]</scope>
</reference>
<protein>
    <submittedName>
        <fullName evidence="1">Uncharacterized protein</fullName>
    </submittedName>
</protein>
<organism evidence="1 2">
    <name type="scientific">Akkermansia glycaniphila</name>
    <dbReference type="NCBI Taxonomy" id="1679444"/>
    <lineage>
        <taxon>Bacteria</taxon>
        <taxon>Pseudomonadati</taxon>
        <taxon>Verrucomicrobiota</taxon>
        <taxon>Verrucomicrobiia</taxon>
        <taxon>Verrucomicrobiales</taxon>
        <taxon>Akkermansiaceae</taxon>
        <taxon>Akkermansia</taxon>
    </lineage>
</organism>
<proteinExistence type="predicted"/>